<dbReference type="AlphaFoldDB" id="A0A699Z660"/>
<sequence>MGPPPARTKQVGGRALYLTTTDVRYHLSFITQLEPGRPSSLTLGLLSQLEGVSVEEDYPQAIPLAGHLTLTFDTPFPRC</sequence>
<protein>
    <submittedName>
        <fullName evidence="1">Uncharacterized protein</fullName>
    </submittedName>
</protein>
<keyword evidence="2" id="KW-1185">Reference proteome</keyword>
<accession>A0A699Z660</accession>
<name>A0A699Z660_HAELA</name>
<evidence type="ECO:0000313" key="1">
    <source>
        <dbReference type="EMBL" id="GFH14786.1"/>
    </source>
</evidence>
<proteinExistence type="predicted"/>
<dbReference type="Proteomes" id="UP000485058">
    <property type="component" value="Unassembled WGS sequence"/>
</dbReference>
<evidence type="ECO:0000313" key="2">
    <source>
        <dbReference type="Proteomes" id="UP000485058"/>
    </source>
</evidence>
<gene>
    <name evidence="1" type="ORF">HaLaN_10900</name>
</gene>
<organism evidence="1 2">
    <name type="scientific">Haematococcus lacustris</name>
    <name type="common">Green alga</name>
    <name type="synonym">Haematococcus pluvialis</name>
    <dbReference type="NCBI Taxonomy" id="44745"/>
    <lineage>
        <taxon>Eukaryota</taxon>
        <taxon>Viridiplantae</taxon>
        <taxon>Chlorophyta</taxon>
        <taxon>core chlorophytes</taxon>
        <taxon>Chlorophyceae</taxon>
        <taxon>CS clade</taxon>
        <taxon>Chlamydomonadales</taxon>
        <taxon>Haematococcaceae</taxon>
        <taxon>Haematococcus</taxon>
    </lineage>
</organism>
<dbReference type="EMBL" id="BLLF01000766">
    <property type="protein sequence ID" value="GFH14786.1"/>
    <property type="molecule type" value="Genomic_DNA"/>
</dbReference>
<reference evidence="1 2" key="1">
    <citation type="submission" date="2020-02" db="EMBL/GenBank/DDBJ databases">
        <title>Draft genome sequence of Haematococcus lacustris strain NIES-144.</title>
        <authorList>
            <person name="Morimoto D."/>
            <person name="Nakagawa S."/>
            <person name="Yoshida T."/>
            <person name="Sawayama S."/>
        </authorList>
    </citation>
    <scope>NUCLEOTIDE SEQUENCE [LARGE SCALE GENOMIC DNA]</scope>
    <source>
        <strain evidence="1 2">NIES-144</strain>
    </source>
</reference>
<comment type="caution">
    <text evidence="1">The sequence shown here is derived from an EMBL/GenBank/DDBJ whole genome shotgun (WGS) entry which is preliminary data.</text>
</comment>